<dbReference type="InterPro" id="IPR032812">
    <property type="entry name" value="SbsA_Ig"/>
</dbReference>
<dbReference type="PROSITE" id="PS51257">
    <property type="entry name" value="PROKAR_LIPOPROTEIN"/>
    <property type="match status" value="1"/>
</dbReference>
<evidence type="ECO:0000313" key="4">
    <source>
        <dbReference type="EMBL" id="KKM92011.1"/>
    </source>
</evidence>
<accession>A0A0F9LY07</accession>
<protein>
    <recommendedName>
        <fullName evidence="3">SbsA Ig-like domain-containing protein</fullName>
    </recommendedName>
</protein>
<dbReference type="Pfam" id="PF13205">
    <property type="entry name" value="Big_5"/>
    <property type="match status" value="2"/>
</dbReference>
<reference evidence="4" key="1">
    <citation type="journal article" date="2015" name="Nature">
        <title>Complex archaea that bridge the gap between prokaryotes and eukaryotes.</title>
        <authorList>
            <person name="Spang A."/>
            <person name="Saw J.H."/>
            <person name="Jorgensen S.L."/>
            <person name="Zaremba-Niedzwiedzka K."/>
            <person name="Martijn J."/>
            <person name="Lind A.E."/>
            <person name="van Eijk R."/>
            <person name="Schleper C."/>
            <person name="Guy L."/>
            <person name="Ettema T.J."/>
        </authorList>
    </citation>
    <scope>NUCLEOTIDE SEQUENCE</scope>
</reference>
<keyword evidence="2" id="KW-0732">Signal</keyword>
<evidence type="ECO:0000259" key="3">
    <source>
        <dbReference type="Pfam" id="PF13205"/>
    </source>
</evidence>
<dbReference type="Gene3D" id="2.60.40.1220">
    <property type="match status" value="2"/>
</dbReference>
<dbReference type="InterPro" id="IPR021884">
    <property type="entry name" value="Ice-bd_prot"/>
</dbReference>
<organism evidence="4">
    <name type="scientific">marine sediment metagenome</name>
    <dbReference type="NCBI Taxonomy" id="412755"/>
    <lineage>
        <taxon>unclassified sequences</taxon>
        <taxon>metagenomes</taxon>
        <taxon>ecological metagenomes</taxon>
    </lineage>
</organism>
<gene>
    <name evidence="4" type="ORF">LCGC14_1222740</name>
</gene>
<dbReference type="Pfam" id="PF11999">
    <property type="entry name" value="Ice_binding"/>
    <property type="match status" value="1"/>
</dbReference>
<sequence>MNTIQKYTKSLITIFIMLLAASLSACFNDSSSGTSSPAPTGGLLTVTATGPAADAVGVSTNSAVTATFGDAINADTLDTASFTVAAASEMPVTGAVSLDAATNTGIFQPSGGNFGASTTYIATITTAVASENGKRLSSDYQWSFTTGTGADSKAPTVTSTDAADGDIGVATNRNISANFSEAIYVPSVNGSTFVVTDVNSNAVTGTVELVGTTAIFNPVNDLATNTEYTATLTTGIRDLAANTLAANVVWSFTTGGSAARGPAPVTLGTAGDYVILAKTGISTTGVTNITGDIAVSPAAETAITGFSQTRDASNTFSTSGIVDGKIFAANMAVPTPSMLTTAISDMETAYTDAAGRTNPDSTELGAGNISGLTLSPGLYKWSSDLLIASDVTLDGSANDVWIFQIAGKLTVSNGVSVILSGGAVAKNVFWQVAGNTTFGTTSNVSGVVLSKTLIDIQTEATLKGRALAQTAVTLDANMITQPAP</sequence>
<feature type="domain" description="SbsA Ig-like" evidence="3">
    <location>
        <begin position="151"/>
        <end position="254"/>
    </location>
</feature>
<proteinExistence type="inferred from homology"/>
<comment type="similarity">
    <text evidence="1">Belongs to the ice-binding protein family.</text>
</comment>
<comment type="caution">
    <text evidence="4">The sequence shown here is derived from an EMBL/GenBank/DDBJ whole genome shotgun (WGS) entry which is preliminary data.</text>
</comment>
<dbReference type="InterPro" id="IPR014755">
    <property type="entry name" value="Cu-Rt/internalin_Ig-like"/>
</dbReference>
<dbReference type="EMBL" id="LAZR01006453">
    <property type="protein sequence ID" value="KKM92011.1"/>
    <property type="molecule type" value="Genomic_DNA"/>
</dbReference>
<feature type="domain" description="SbsA Ig-like" evidence="3">
    <location>
        <begin position="44"/>
        <end position="146"/>
    </location>
</feature>
<evidence type="ECO:0000256" key="1">
    <source>
        <dbReference type="ARBA" id="ARBA00005445"/>
    </source>
</evidence>
<dbReference type="AlphaFoldDB" id="A0A0F9LY07"/>
<evidence type="ECO:0000256" key="2">
    <source>
        <dbReference type="ARBA" id="ARBA00022729"/>
    </source>
</evidence>
<name>A0A0F9LY07_9ZZZZ</name>